<protein>
    <submittedName>
        <fullName evidence="1">Uncharacterized protein</fullName>
    </submittedName>
</protein>
<reference evidence="1 2" key="1">
    <citation type="journal article" date="2018" name="Front. Plant Sci.">
        <title>Red Clover (Trifolium pratense) and Zigzag Clover (T. medium) - A Picture of Genomic Similarities and Differences.</title>
        <authorList>
            <person name="Dluhosova J."/>
            <person name="Istvanek J."/>
            <person name="Nedelnik J."/>
            <person name="Repkova J."/>
        </authorList>
    </citation>
    <scope>NUCLEOTIDE SEQUENCE [LARGE SCALE GENOMIC DNA]</scope>
    <source>
        <strain evidence="2">cv. 10/8</strain>
        <tissue evidence="1">Leaf</tissue>
    </source>
</reference>
<keyword evidence="2" id="KW-1185">Reference proteome</keyword>
<comment type="caution">
    <text evidence="1">The sequence shown here is derived from an EMBL/GenBank/DDBJ whole genome shotgun (WGS) entry which is preliminary data.</text>
</comment>
<name>A0A392S9R2_9FABA</name>
<proteinExistence type="predicted"/>
<sequence>MGQSEQELNTTVGIDDNMRYVLFLERLSISSK</sequence>
<organism evidence="1 2">
    <name type="scientific">Trifolium medium</name>
    <dbReference type="NCBI Taxonomy" id="97028"/>
    <lineage>
        <taxon>Eukaryota</taxon>
        <taxon>Viridiplantae</taxon>
        <taxon>Streptophyta</taxon>
        <taxon>Embryophyta</taxon>
        <taxon>Tracheophyta</taxon>
        <taxon>Spermatophyta</taxon>
        <taxon>Magnoliopsida</taxon>
        <taxon>eudicotyledons</taxon>
        <taxon>Gunneridae</taxon>
        <taxon>Pentapetalae</taxon>
        <taxon>rosids</taxon>
        <taxon>fabids</taxon>
        <taxon>Fabales</taxon>
        <taxon>Fabaceae</taxon>
        <taxon>Papilionoideae</taxon>
        <taxon>50 kb inversion clade</taxon>
        <taxon>NPAAA clade</taxon>
        <taxon>Hologalegina</taxon>
        <taxon>IRL clade</taxon>
        <taxon>Trifolieae</taxon>
        <taxon>Trifolium</taxon>
    </lineage>
</organism>
<dbReference type="AlphaFoldDB" id="A0A392S9R2"/>
<dbReference type="Proteomes" id="UP000265520">
    <property type="component" value="Unassembled WGS sequence"/>
</dbReference>
<feature type="non-terminal residue" evidence="1">
    <location>
        <position position="32"/>
    </location>
</feature>
<accession>A0A392S9R2</accession>
<evidence type="ECO:0000313" key="1">
    <source>
        <dbReference type="EMBL" id="MCI44596.1"/>
    </source>
</evidence>
<dbReference type="EMBL" id="LXQA010332838">
    <property type="protein sequence ID" value="MCI44596.1"/>
    <property type="molecule type" value="Genomic_DNA"/>
</dbReference>
<evidence type="ECO:0000313" key="2">
    <source>
        <dbReference type="Proteomes" id="UP000265520"/>
    </source>
</evidence>